<sequence length="727" mass="79071">MKKITLLLLLIISSMCTEAQSYIGYLTDNYSGVNSVISNPANIVDSRFKTDINLVGFSVFAGNNYYGLNVLDAIKDDYDFDTESKKSPSTENNIAINIDVMGPAFMFNLNNNSSIAIFTRARSFVNVNEINGETIESIEDDVTDNFIVDEGDFGIFGHAWAELGLSYARILMNNDEHFLKGGLTLKYLQGGGSAYARGENVTIDYDADGTNLGGGVTTGSISTSGDVTYARFDDFDNDDYDYDLPDATGFGADIGFVYEWRPNHADYIKTNSKGDSYVLKDKNKYKLKLGLSITDIGSIKYDNAFIDTYSINNSGVSEEDIENAEDIDDLLNSFYTKTSSRNGFKAKLPTAFHFNADWSFTGKLYVNLNTDLSLRSKDTENTSRISNVVSLTPRFESKWLSFYLPLSVIQNNGFQAGAGLRAGPLYIGSGSVLSVLTSDNSKGADVYAGLKIPVYQGKPRDKDDDGVIDKLDACPKVAGPIDNNGCPWGDADGDSILDNVDACIEEAGPEENKGCPWGDADGDSVLDNVDTCVNVAGPQENNGCPWPDTDGDGVLDKDDACVDVVGIVANNGCPWPDTDGDGVLDKDDTCVDVVGTVANNGCPEPEVTVEVQKTLNKYAKTILFYSGKSSIKKESNEVLKEIIKILNEYPTAKFRIEGHTDSIGSKTLNQRLSDSRANSVKKFLVDSGIDAFRLDALGYGESKPIASNMLKAGRAKNRRVEINLVKE</sequence>
<evidence type="ECO:0000256" key="5">
    <source>
        <dbReference type="SAM" id="SignalP"/>
    </source>
</evidence>
<dbReference type="Pfam" id="PF00691">
    <property type="entry name" value="OmpA"/>
    <property type="match status" value="1"/>
</dbReference>
<dbReference type="CDD" id="cd07185">
    <property type="entry name" value="OmpA_C-like"/>
    <property type="match status" value="1"/>
</dbReference>
<name>A0ABT8WU20_9FLAO</name>
<evidence type="ECO:0000259" key="6">
    <source>
        <dbReference type="PROSITE" id="PS51123"/>
    </source>
</evidence>
<evidence type="ECO:0000313" key="8">
    <source>
        <dbReference type="Proteomes" id="UP001176806"/>
    </source>
</evidence>
<dbReference type="InterPro" id="IPR036737">
    <property type="entry name" value="OmpA-like_sf"/>
</dbReference>
<dbReference type="PANTHER" id="PTHR30329:SF21">
    <property type="entry name" value="LIPOPROTEIN YIAD-RELATED"/>
    <property type="match status" value="1"/>
</dbReference>
<evidence type="ECO:0000256" key="3">
    <source>
        <dbReference type="ARBA" id="ARBA00023237"/>
    </source>
</evidence>
<dbReference type="EMBL" id="JAUOEL010000008">
    <property type="protein sequence ID" value="MDO5976683.1"/>
    <property type="molecule type" value="Genomic_DNA"/>
</dbReference>
<dbReference type="Pfam" id="PF18990">
    <property type="entry name" value="DUF5723"/>
    <property type="match status" value="1"/>
</dbReference>
<comment type="caution">
    <text evidence="7">The sequence shown here is derived from an EMBL/GenBank/DDBJ whole genome shotgun (WGS) entry which is preliminary data.</text>
</comment>
<evidence type="ECO:0000313" key="7">
    <source>
        <dbReference type="EMBL" id="MDO5976683.1"/>
    </source>
</evidence>
<dbReference type="InterPro" id="IPR028974">
    <property type="entry name" value="TSP_type-3_rpt"/>
</dbReference>
<protein>
    <submittedName>
        <fullName evidence="7">DUF5723 family protein</fullName>
    </submittedName>
</protein>
<dbReference type="InterPro" id="IPR006664">
    <property type="entry name" value="OMP_bac"/>
</dbReference>
<evidence type="ECO:0000256" key="1">
    <source>
        <dbReference type="ARBA" id="ARBA00004442"/>
    </source>
</evidence>
<feature type="signal peptide" evidence="5">
    <location>
        <begin position="1"/>
        <end position="19"/>
    </location>
</feature>
<dbReference type="Proteomes" id="UP001176806">
    <property type="component" value="Unassembled WGS sequence"/>
</dbReference>
<feature type="chain" id="PRO_5045802253" evidence="5">
    <location>
        <begin position="20"/>
        <end position="727"/>
    </location>
</feature>
<dbReference type="InterPro" id="IPR006665">
    <property type="entry name" value="OmpA-like"/>
</dbReference>
<proteinExistence type="predicted"/>
<keyword evidence="3" id="KW-0998">Cell outer membrane</keyword>
<comment type="subcellular location">
    <subcellularLocation>
        <location evidence="1">Cell outer membrane</location>
    </subcellularLocation>
</comment>
<keyword evidence="5" id="KW-0732">Signal</keyword>
<dbReference type="PROSITE" id="PS51123">
    <property type="entry name" value="OMPA_2"/>
    <property type="match status" value="1"/>
</dbReference>
<dbReference type="InterPro" id="IPR043781">
    <property type="entry name" value="DUF5723"/>
</dbReference>
<reference evidence="7" key="1">
    <citation type="submission" date="2023-07" db="EMBL/GenBank/DDBJ databases">
        <title>Two novel species in the genus Flavivirga.</title>
        <authorList>
            <person name="Kwon K."/>
        </authorList>
    </citation>
    <scope>NUCLEOTIDE SEQUENCE</scope>
    <source>
        <strain evidence="7">KACC 14158</strain>
    </source>
</reference>
<dbReference type="PRINTS" id="PR01021">
    <property type="entry name" value="OMPADOMAIN"/>
</dbReference>
<organism evidence="7 8">
    <name type="scientific">Flavivirga jejuensis</name>
    <dbReference type="NCBI Taxonomy" id="870487"/>
    <lineage>
        <taxon>Bacteria</taxon>
        <taxon>Pseudomonadati</taxon>
        <taxon>Bacteroidota</taxon>
        <taxon>Flavobacteriia</taxon>
        <taxon>Flavobacteriales</taxon>
        <taxon>Flavobacteriaceae</taxon>
        <taxon>Flavivirga</taxon>
    </lineage>
</organism>
<dbReference type="Gene3D" id="3.30.1330.60">
    <property type="entry name" value="OmpA-like domain"/>
    <property type="match status" value="1"/>
</dbReference>
<keyword evidence="8" id="KW-1185">Reference proteome</keyword>
<accession>A0ABT8WU20</accession>
<evidence type="ECO:0000256" key="2">
    <source>
        <dbReference type="ARBA" id="ARBA00023136"/>
    </source>
</evidence>
<dbReference type="PANTHER" id="PTHR30329">
    <property type="entry name" value="STATOR ELEMENT OF FLAGELLAR MOTOR COMPLEX"/>
    <property type="match status" value="1"/>
</dbReference>
<gene>
    <name evidence="7" type="ORF">Q4Q40_20970</name>
</gene>
<dbReference type="InterPro" id="IPR050330">
    <property type="entry name" value="Bact_OuterMem_StrucFunc"/>
</dbReference>
<dbReference type="SUPFAM" id="SSF103647">
    <property type="entry name" value="TSP type-3 repeat"/>
    <property type="match status" value="1"/>
</dbReference>
<dbReference type="SUPFAM" id="SSF103088">
    <property type="entry name" value="OmpA-like"/>
    <property type="match status" value="1"/>
</dbReference>
<dbReference type="Gene3D" id="4.10.1080.10">
    <property type="entry name" value="TSP type-3 repeat"/>
    <property type="match status" value="1"/>
</dbReference>
<evidence type="ECO:0000256" key="4">
    <source>
        <dbReference type="PROSITE-ProRule" id="PRU00473"/>
    </source>
</evidence>
<dbReference type="RefSeq" id="WP_303304000.1">
    <property type="nucleotide sequence ID" value="NZ_BAABDA010000007.1"/>
</dbReference>
<feature type="domain" description="OmpA-like" evidence="6">
    <location>
        <begin position="611"/>
        <end position="727"/>
    </location>
</feature>
<keyword evidence="2 4" id="KW-0472">Membrane</keyword>